<reference evidence="1" key="2">
    <citation type="submission" date="2015-06" db="UniProtKB">
        <authorList>
            <consortium name="EnsemblMetazoa"/>
        </authorList>
    </citation>
    <scope>IDENTIFICATION</scope>
</reference>
<sequence length="41" mass="4871">MFLFNRGCWLICCEAGWVLIYHLNLDSWHAVVRGYRIQSKA</sequence>
<keyword evidence="2" id="KW-1185">Reference proteome</keyword>
<dbReference type="EnsemblMetazoa" id="tetur06g02000.1">
    <property type="protein sequence ID" value="tetur06g02000.1"/>
    <property type="gene ID" value="tetur06g02000"/>
</dbReference>
<proteinExistence type="predicted"/>
<dbReference type="Proteomes" id="UP000015104">
    <property type="component" value="Unassembled WGS sequence"/>
</dbReference>
<name>T1K6W7_TETUR</name>
<evidence type="ECO:0000313" key="1">
    <source>
        <dbReference type="EnsemblMetazoa" id="tetur06g02000.1"/>
    </source>
</evidence>
<reference evidence="2" key="1">
    <citation type="submission" date="2011-08" db="EMBL/GenBank/DDBJ databases">
        <authorList>
            <person name="Rombauts S."/>
        </authorList>
    </citation>
    <scope>NUCLEOTIDE SEQUENCE</scope>
    <source>
        <strain evidence="2">London</strain>
    </source>
</reference>
<dbReference type="EMBL" id="CAEY01001797">
    <property type="status" value="NOT_ANNOTATED_CDS"/>
    <property type="molecule type" value="Genomic_DNA"/>
</dbReference>
<protein>
    <submittedName>
        <fullName evidence="1">Uncharacterized protein</fullName>
    </submittedName>
</protein>
<organism evidence="1 2">
    <name type="scientific">Tetranychus urticae</name>
    <name type="common">Two-spotted spider mite</name>
    <dbReference type="NCBI Taxonomy" id="32264"/>
    <lineage>
        <taxon>Eukaryota</taxon>
        <taxon>Metazoa</taxon>
        <taxon>Ecdysozoa</taxon>
        <taxon>Arthropoda</taxon>
        <taxon>Chelicerata</taxon>
        <taxon>Arachnida</taxon>
        <taxon>Acari</taxon>
        <taxon>Acariformes</taxon>
        <taxon>Trombidiformes</taxon>
        <taxon>Prostigmata</taxon>
        <taxon>Eleutherengona</taxon>
        <taxon>Raphignathae</taxon>
        <taxon>Tetranychoidea</taxon>
        <taxon>Tetranychidae</taxon>
        <taxon>Tetranychus</taxon>
    </lineage>
</organism>
<evidence type="ECO:0000313" key="2">
    <source>
        <dbReference type="Proteomes" id="UP000015104"/>
    </source>
</evidence>
<accession>T1K6W7</accession>
<dbReference type="HOGENOM" id="CLU_3280126_0_0_1"/>
<dbReference type="AlphaFoldDB" id="T1K6W7"/>